<keyword evidence="7" id="KW-1185">Reference proteome</keyword>
<sequence length="373" mass="41106">MYYDKGYSYATYDKDKVVVVDLRSDTLTKPTQKMREALSSAEVGDDAFQEDPTVKVLQETAAKMVGMEDALFVCSGTMANLIAIMNHCNDRGCEAYCGDSVHILLHEQCGAVQIGGVSLRSLRNNDDGTFDLSELRSKLRHDRNYEPISKLVIVENTINGKIVPLSWIKELVSLCKEHNLKLHMDGSRLWNASVGSGISGKEIVSGFDSVTFCLSKGLGAPVGSLLCGTKDFITSARRIRKVLGGDMRQVGILAAAGLVALENIPKLVHDHRRAYAFASALNEIQSSIFSIDLSTVQTNIVFLNIESDTIDTTKFIHCLLEFDDAENEHVVVKCLGLADSLIRFVFSFEITDDDLMLAIKKVTSVIKKLDPKF</sequence>
<dbReference type="InterPro" id="IPR023603">
    <property type="entry name" value="Low_specificity_L-TA-like"/>
</dbReference>
<dbReference type="GeneID" id="117237278"/>
<protein>
    <submittedName>
        <fullName evidence="8 9">L-allo-threonine aldolase isoform X1</fullName>
    </submittedName>
</protein>
<dbReference type="Gene3D" id="3.40.640.10">
    <property type="entry name" value="Type I PLP-dependent aspartate aminotransferase-like (Major domain)"/>
    <property type="match status" value="1"/>
</dbReference>
<dbReference type="InterPro" id="IPR015424">
    <property type="entry name" value="PyrdxlP-dep_Trfase"/>
</dbReference>
<feature type="modified residue" description="N6-(pyridoxal phosphate)lysine" evidence="5">
    <location>
        <position position="216"/>
    </location>
</feature>
<dbReference type="FunFam" id="3.40.640.10:FF:000030">
    <property type="entry name" value="Low-specificity L-threonine aldolase"/>
    <property type="match status" value="1"/>
</dbReference>
<dbReference type="PANTHER" id="PTHR48097">
    <property type="entry name" value="L-THREONINE ALDOLASE-RELATED"/>
    <property type="match status" value="1"/>
</dbReference>
<evidence type="ECO:0000256" key="1">
    <source>
        <dbReference type="ARBA" id="ARBA00001933"/>
    </source>
</evidence>
<name>A0A6J3KYR5_9HYME</name>
<feature type="domain" description="Aromatic amino acid beta-eliminating lyase/threonine aldolase" evidence="6">
    <location>
        <begin position="21"/>
        <end position="303"/>
    </location>
</feature>
<comment type="similarity">
    <text evidence="2">Belongs to the threonine aldolase family.</text>
</comment>
<dbReference type="KEGG" id="bvk:117237278"/>
<dbReference type="GO" id="GO:0006545">
    <property type="term" value="P:glycine biosynthetic process"/>
    <property type="evidence" value="ECO:0007669"/>
    <property type="project" value="TreeGrafter"/>
</dbReference>
<dbReference type="RefSeq" id="XP_033356947.1">
    <property type="nucleotide sequence ID" value="XM_033501056.1"/>
</dbReference>
<dbReference type="RefSeq" id="XP_033356946.1">
    <property type="nucleotide sequence ID" value="XM_033501055.1"/>
</dbReference>
<dbReference type="GO" id="GO:0006567">
    <property type="term" value="P:L-threonine catabolic process"/>
    <property type="evidence" value="ECO:0007669"/>
    <property type="project" value="TreeGrafter"/>
</dbReference>
<dbReference type="Proteomes" id="UP000504631">
    <property type="component" value="Unplaced"/>
</dbReference>
<keyword evidence="4" id="KW-0456">Lyase</keyword>
<dbReference type="InterPro" id="IPR015422">
    <property type="entry name" value="PyrdxlP-dep_Trfase_small"/>
</dbReference>
<gene>
    <name evidence="8 9 10 11" type="primary">LOC117237278</name>
</gene>
<evidence type="ECO:0000313" key="8">
    <source>
        <dbReference type="RefSeq" id="XP_033356946.1"/>
    </source>
</evidence>
<dbReference type="Pfam" id="PF01212">
    <property type="entry name" value="Beta_elim_lyase"/>
    <property type="match status" value="1"/>
</dbReference>
<reference evidence="8 9" key="1">
    <citation type="submission" date="2025-04" db="UniProtKB">
        <authorList>
            <consortium name="RefSeq"/>
        </authorList>
    </citation>
    <scope>IDENTIFICATION</scope>
    <source>
        <tissue evidence="8 9">Muscle</tissue>
    </source>
</reference>
<dbReference type="RefSeq" id="XP_033356948.1">
    <property type="nucleotide sequence ID" value="XM_033501057.1"/>
</dbReference>
<dbReference type="AlphaFoldDB" id="A0A6J3KYR5"/>
<evidence type="ECO:0000313" key="10">
    <source>
        <dbReference type="RefSeq" id="XP_033356948.1"/>
    </source>
</evidence>
<dbReference type="Gene3D" id="3.90.1150.10">
    <property type="entry name" value="Aspartate Aminotransferase, domain 1"/>
    <property type="match status" value="1"/>
</dbReference>
<dbReference type="InterPro" id="IPR001597">
    <property type="entry name" value="ArAA_b-elim_lyase/Thr_aldolase"/>
</dbReference>
<evidence type="ECO:0000256" key="4">
    <source>
        <dbReference type="ARBA" id="ARBA00023239"/>
    </source>
</evidence>
<dbReference type="PIRSF" id="PIRSF017617">
    <property type="entry name" value="Thr_aldolase"/>
    <property type="match status" value="1"/>
</dbReference>
<keyword evidence="3" id="KW-0663">Pyridoxal phosphate</keyword>
<dbReference type="GO" id="GO:0008732">
    <property type="term" value="F:L-allo-threonine aldolase activity"/>
    <property type="evidence" value="ECO:0007669"/>
    <property type="project" value="TreeGrafter"/>
</dbReference>
<evidence type="ECO:0000259" key="6">
    <source>
        <dbReference type="Pfam" id="PF01212"/>
    </source>
</evidence>
<evidence type="ECO:0000256" key="3">
    <source>
        <dbReference type="ARBA" id="ARBA00022898"/>
    </source>
</evidence>
<dbReference type="InterPro" id="IPR015421">
    <property type="entry name" value="PyrdxlP-dep_Trfase_major"/>
</dbReference>
<accession>A0A6J3KYR5</accession>
<dbReference type="SUPFAM" id="SSF53383">
    <property type="entry name" value="PLP-dependent transferases"/>
    <property type="match status" value="1"/>
</dbReference>
<dbReference type="GO" id="GO:0005829">
    <property type="term" value="C:cytosol"/>
    <property type="evidence" value="ECO:0007669"/>
    <property type="project" value="TreeGrafter"/>
</dbReference>
<dbReference type="PANTHER" id="PTHR48097:SF9">
    <property type="entry name" value="L-THREONINE ALDOLASE"/>
    <property type="match status" value="1"/>
</dbReference>
<evidence type="ECO:0000313" key="7">
    <source>
        <dbReference type="Proteomes" id="UP000504631"/>
    </source>
</evidence>
<proteinExistence type="inferred from homology"/>
<dbReference type="RefSeq" id="XP_033356949.1">
    <property type="nucleotide sequence ID" value="XM_033501058.1"/>
</dbReference>
<dbReference type="NCBIfam" id="NF041359">
    <property type="entry name" value="GntG_guanitoxin"/>
    <property type="match status" value="1"/>
</dbReference>
<evidence type="ECO:0000313" key="11">
    <source>
        <dbReference type="RefSeq" id="XP_033356949.1"/>
    </source>
</evidence>
<evidence type="ECO:0000256" key="5">
    <source>
        <dbReference type="PIRSR" id="PIRSR017617-1"/>
    </source>
</evidence>
<evidence type="ECO:0000256" key="2">
    <source>
        <dbReference type="ARBA" id="ARBA00006966"/>
    </source>
</evidence>
<comment type="cofactor">
    <cofactor evidence="1">
        <name>pyridoxal 5'-phosphate</name>
        <dbReference type="ChEBI" id="CHEBI:597326"/>
    </cofactor>
</comment>
<organism evidence="7 11">
    <name type="scientific">Bombus vosnesenskii</name>
    <dbReference type="NCBI Taxonomy" id="207650"/>
    <lineage>
        <taxon>Eukaryota</taxon>
        <taxon>Metazoa</taxon>
        <taxon>Ecdysozoa</taxon>
        <taxon>Arthropoda</taxon>
        <taxon>Hexapoda</taxon>
        <taxon>Insecta</taxon>
        <taxon>Pterygota</taxon>
        <taxon>Neoptera</taxon>
        <taxon>Endopterygota</taxon>
        <taxon>Hymenoptera</taxon>
        <taxon>Apocrita</taxon>
        <taxon>Aculeata</taxon>
        <taxon>Apoidea</taxon>
        <taxon>Anthophila</taxon>
        <taxon>Apidae</taxon>
        <taxon>Bombus</taxon>
        <taxon>Pyrobombus</taxon>
    </lineage>
</organism>
<evidence type="ECO:0000313" key="9">
    <source>
        <dbReference type="RefSeq" id="XP_033356947.1"/>
    </source>
</evidence>